<dbReference type="Proteomes" id="UP000254412">
    <property type="component" value="Unassembled WGS sequence"/>
</dbReference>
<organism evidence="1 2">
    <name type="scientific">Staphylococcus nepalensis</name>
    <dbReference type="NCBI Taxonomy" id="214473"/>
    <lineage>
        <taxon>Bacteria</taxon>
        <taxon>Bacillati</taxon>
        <taxon>Bacillota</taxon>
        <taxon>Bacilli</taxon>
        <taxon>Bacillales</taxon>
        <taxon>Staphylococcaceae</taxon>
        <taxon>Staphylococcus</taxon>
    </lineage>
</organism>
<name>A0A380GNL5_9STAP</name>
<accession>A0A380GNL5</accession>
<gene>
    <name evidence="1" type="ORF">NCTC13834_01623</name>
</gene>
<dbReference type="AlphaFoldDB" id="A0A380GNL5"/>
<evidence type="ECO:0000313" key="1">
    <source>
        <dbReference type="EMBL" id="SUM55260.1"/>
    </source>
</evidence>
<dbReference type="RefSeq" id="WP_103373698.1">
    <property type="nucleotide sequence ID" value="NZ_BMCF01000004.1"/>
</dbReference>
<dbReference type="EMBL" id="UHDS01000001">
    <property type="protein sequence ID" value="SUM55260.1"/>
    <property type="molecule type" value="Genomic_DNA"/>
</dbReference>
<evidence type="ECO:0000313" key="2">
    <source>
        <dbReference type="Proteomes" id="UP000254412"/>
    </source>
</evidence>
<sequence length="90" mass="9654">MDFIITIVIGVIVGVTFSIWLTNNKMTNLIISTISAVIGAFIGVTMLNSTGEAISNSTAMFFIIPTLVGSVCLTLLVLFIIETSKDIVRN</sequence>
<proteinExistence type="predicted"/>
<protein>
    <submittedName>
        <fullName evidence="1">Uncharacterized protein</fullName>
    </submittedName>
</protein>
<reference evidence="1 2" key="1">
    <citation type="submission" date="2018-06" db="EMBL/GenBank/DDBJ databases">
        <authorList>
            <consortium name="Pathogen Informatics"/>
            <person name="Doyle S."/>
        </authorList>
    </citation>
    <scope>NUCLEOTIDE SEQUENCE [LARGE SCALE GENOMIC DNA]</scope>
    <source>
        <strain evidence="1 2">NCTC13834</strain>
    </source>
</reference>